<sequence length="216" mass="24483">MEKIRLLNTYLHEHGDEAIASQQELQEKINTCSLLSELKEGFIGKADVVIGEYIEGVVTLLSDLGYTSSEIEKLTGTFHKVEERNLIVLMSEIEKYVNKLAEIQTYVGYKFWEWKRRNSITPCPVVPLPPRLCVVHRLNVMPPEDKGDDDQVAEASRRPLSRLEIMEAVDRHLESRTYGEDDSDYLADPVMADATTEAIGDTPKQKEVVGKSVDIF</sequence>
<proteinExistence type="predicted"/>
<dbReference type="Proteomes" id="UP000245119">
    <property type="component" value="Linkage Group LG14"/>
</dbReference>
<dbReference type="EMBL" id="PZQS01000014">
    <property type="protein sequence ID" value="PVD19152.1"/>
    <property type="molecule type" value="Genomic_DNA"/>
</dbReference>
<dbReference type="AlphaFoldDB" id="A0A2T7NDD5"/>
<evidence type="ECO:0000313" key="1">
    <source>
        <dbReference type="EMBL" id="PVD19152.1"/>
    </source>
</evidence>
<comment type="caution">
    <text evidence="1">The sequence shown here is derived from an EMBL/GenBank/DDBJ whole genome shotgun (WGS) entry which is preliminary data.</text>
</comment>
<organism evidence="1 2">
    <name type="scientific">Pomacea canaliculata</name>
    <name type="common">Golden apple snail</name>
    <dbReference type="NCBI Taxonomy" id="400727"/>
    <lineage>
        <taxon>Eukaryota</taxon>
        <taxon>Metazoa</taxon>
        <taxon>Spiralia</taxon>
        <taxon>Lophotrochozoa</taxon>
        <taxon>Mollusca</taxon>
        <taxon>Gastropoda</taxon>
        <taxon>Caenogastropoda</taxon>
        <taxon>Architaenioglossa</taxon>
        <taxon>Ampullarioidea</taxon>
        <taxon>Ampullariidae</taxon>
        <taxon>Pomacea</taxon>
    </lineage>
</organism>
<gene>
    <name evidence="1" type="ORF">C0Q70_21716</name>
</gene>
<protein>
    <submittedName>
        <fullName evidence="1">Uncharacterized protein</fullName>
    </submittedName>
</protein>
<keyword evidence="2" id="KW-1185">Reference proteome</keyword>
<reference evidence="1 2" key="1">
    <citation type="submission" date="2018-04" db="EMBL/GenBank/DDBJ databases">
        <title>The genome of golden apple snail Pomacea canaliculata provides insight into stress tolerance and invasive adaptation.</title>
        <authorList>
            <person name="Liu C."/>
            <person name="Liu B."/>
            <person name="Ren Y."/>
            <person name="Zhang Y."/>
            <person name="Wang H."/>
            <person name="Li S."/>
            <person name="Jiang F."/>
            <person name="Yin L."/>
            <person name="Zhang G."/>
            <person name="Qian W."/>
            <person name="Fan W."/>
        </authorList>
    </citation>
    <scope>NUCLEOTIDE SEQUENCE [LARGE SCALE GENOMIC DNA]</scope>
    <source>
        <strain evidence="1">SZHN2017</strain>
        <tissue evidence="1">Muscle</tissue>
    </source>
</reference>
<evidence type="ECO:0000313" key="2">
    <source>
        <dbReference type="Proteomes" id="UP000245119"/>
    </source>
</evidence>
<name>A0A2T7NDD5_POMCA</name>
<accession>A0A2T7NDD5</accession>